<keyword evidence="2" id="KW-0812">Transmembrane</keyword>
<dbReference type="Proteomes" id="UP000581206">
    <property type="component" value="Unassembled WGS sequence"/>
</dbReference>
<protein>
    <submittedName>
        <fullName evidence="3">Trp biosynthesis-associated membrane protein</fullName>
    </submittedName>
</protein>
<organism evidence="3 4">
    <name type="scientific">Cellulomonas denverensis</name>
    <dbReference type="NCBI Taxonomy" id="264297"/>
    <lineage>
        <taxon>Bacteria</taxon>
        <taxon>Bacillati</taxon>
        <taxon>Actinomycetota</taxon>
        <taxon>Actinomycetes</taxon>
        <taxon>Micrococcales</taxon>
        <taxon>Cellulomonadaceae</taxon>
        <taxon>Cellulomonas</taxon>
    </lineage>
</organism>
<dbReference type="EMBL" id="JAAXOX010000002">
    <property type="protein sequence ID" value="NKY21803.1"/>
    <property type="molecule type" value="Genomic_DNA"/>
</dbReference>
<comment type="caution">
    <text evidence="3">The sequence shown here is derived from an EMBL/GenBank/DDBJ whole genome shotgun (WGS) entry which is preliminary data.</text>
</comment>
<dbReference type="RefSeq" id="WP_168628942.1">
    <property type="nucleotide sequence ID" value="NZ_BONL01000002.1"/>
</dbReference>
<keyword evidence="4" id="KW-1185">Reference proteome</keyword>
<evidence type="ECO:0000256" key="2">
    <source>
        <dbReference type="SAM" id="Phobius"/>
    </source>
</evidence>
<reference evidence="3 4" key="1">
    <citation type="submission" date="2020-04" db="EMBL/GenBank/DDBJ databases">
        <title>MicrobeNet Type strains.</title>
        <authorList>
            <person name="Nicholson A.C."/>
        </authorList>
    </citation>
    <scope>NUCLEOTIDE SEQUENCE [LARGE SCALE GENOMIC DNA]</scope>
    <source>
        <strain evidence="3 4">ATCC BAA-788</strain>
    </source>
</reference>
<feature type="region of interest" description="Disordered" evidence="1">
    <location>
        <begin position="155"/>
        <end position="192"/>
    </location>
</feature>
<feature type="transmembrane region" description="Helical" evidence="2">
    <location>
        <begin position="78"/>
        <end position="97"/>
    </location>
</feature>
<accession>A0A7X6QY69</accession>
<feature type="compositionally biased region" description="Basic and acidic residues" evidence="1">
    <location>
        <begin position="176"/>
        <end position="192"/>
    </location>
</feature>
<dbReference type="Pfam" id="PF09534">
    <property type="entry name" value="Trp_oprn_chp"/>
    <property type="match status" value="1"/>
</dbReference>
<gene>
    <name evidence="3" type="ORF">HGA03_03885</name>
</gene>
<dbReference type="AlphaFoldDB" id="A0A7X6QY69"/>
<proteinExistence type="predicted"/>
<dbReference type="InterPro" id="IPR019051">
    <property type="entry name" value="Trp_biosyn_TM_oprn/chp"/>
</dbReference>
<name>A0A7X6QY69_9CELL</name>
<keyword evidence="2" id="KW-0472">Membrane</keyword>
<evidence type="ECO:0000256" key="1">
    <source>
        <dbReference type="SAM" id="MobiDB-lite"/>
    </source>
</evidence>
<feature type="transmembrane region" description="Helical" evidence="2">
    <location>
        <begin position="127"/>
        <end position="148"/>
    </location>
</feature>
<evidence type="ECO:0000313" key="4">
    <source>
        <dbReference type="Proteomes" id="UP000581206"/>
    </source>
</evidence>
<sequence length="192" mass="19001">MSPARRGPWVLLLLVLAGLTGAVTLPAWITGTATGPVIGTVEVRVTGAAAAPGVIGASLVLAAAALALGLVGRIGRWVVSLVVAAAGVLVIAGAVTARSGAEDRATQAAADLTGVGVLDGAVVVAPWPWAAVGLGVLTVVAAVLLLRASAHWAAPSSRHERSGAETPAPRDATPPDDERATWDALGRGDDPT</sequence>
<keyword evidence="2" id="KW-1133">Transmembrane helix</keyword>
<feature type="transmembrane region" description="Helical" evidence="2">
    <location>
        <begin position="50"/>
        <end position="71"/>
    </location>
</feature>
<evidence type="ECO:0000313" key="3">
    <source>
        <dbReference type="EMBL" id="NKY21803.1"/>
    </source>
</evidence>